<comment type="caution">
    <text evidence="2">The sequence shown here is derived from an EMBL/GenBank/DDBJ whole genome shotgun (WGS) entry which is preliminary data.</text>
</comment>
<dbReference type="GO" id="GO:0034472">
    <property type="term" value="P:snRNA 3'-end processing"/>
    <property type="evidence" value="ECO:0007669"/>
    <property type="project" value="TreeGrafter"/>
</dbReference>
<reference evidence="2 3" key="1">
    <citation type="journal article" date="2016" name="Nat. Commun.">
        <title>Extremotolerant tardigrade genome and improved radiotolerance of human cultured cells by tardigrade-unique protein.</title>
        <authorList>
            <person name="Hashimoto T."/>
            <person name="Horikawa D.D."/>
            <person name="Saito Y."/>
            <person name="Kuwahara H."/>
            <person name="Kozuka-Hata H."/>
            <person name="Shin-I T."/>
            <person name="Minakuchi Y."/>
            <person name="Ohishi K."/>
            <person name="Motoyama A."/>
            <person name="Aizu T."/>
            <person name="Enomoto A."/>
            <person name="Kondo K."/>
            <person name="Tanaka S."/>
            <person name="Hara Y."/>
            <person name="Koshikawa S."/>
            <person name="Sagara H."/>
            <person name="Miura T."/>
            <person name="Yokobori S."/>
            <person name="Miyagawa K."/>
            <person name="Suzuki Y."/>
            <person name="Kubo T."/>
            <person name="Oyama M."/>
            <person name="Kohara Y."/>
            <person name="Fujiyama A."/>
            <person name="Arakawa K."/>
            <person name="Katayama T."/>
            <person name="Toyoda A."/>
            <person name="Kunieda T."/>
        </authorList>
    </citation>
    <scope>NUCLEOTIDE SEQUENCE [LARGE SCALE GENOMIC DNA]</scope>
    <source>
        <strain evidence="2 3">YOKOZUNA-1</strain>
    </source>
</reference>
<dbReference type="EMBL" id="BDGG01000001">
    <property type="protein sequence ID" value="GAU88114.1"/>
    <property type="molecule type" value="Genomic_DNA"/>
</dbReference>
<gene>
    <name evidence="2" type="primary">RvY_00869-1</name>
    <name evidence="2" type="synonym">RvY_00869.1</name>
    <name evidence="2" type="ORF">RvY_00869</name>
</gene>
<dbReference type="STRING" id="947166.A0A1D1UEA1"/>
<evidence type="ECO:0000313" key="3">
    <source>
        <dbReference type="Proteomes" id="UP000186922"/>
    </source>
</evidence>
<dbReference type="GO" id="GO:0032039">
    <property type="term" value="C:integrator complex"/>
    <property type="evidence" value="ECO:0007669"/>
    <property type="project" value="InterPro"/>
</dbReference>
<dbReference type="Pfam" id="PF20504">
    <property type="entry name" value="IntS14_C"/>
    <property type="match status" value="1"/>
</dbReference>
<dbReference type="OrthoDB" id="2374335at2759"/>
<name>A0A1D1UEA1_RAMVA</name>
<keyword evidence="3" id="KW-1185">Reference proteome</keyword>
<protein>
    <recommendedName>
        <fullName evidence="1">Integrator complex subunit 14 C-terminal domain-containing protein</fullName>
    </recommendedName>
</protein>
<dbReference type="PANTHER" id="PTHR13532:SF3">
    <property type="entry name" value="INTEGRATOR COMPLEX SUBUNIT 14"/>
    <property type="match status" value="1"/>
</dbReference>
<evidence type="ECO:0000313" key="2">
    <source>
        <dbReference type="EMBL" id="GAU88114.1"/>
    </source>
</evidence>
<accession>A0A1D1UEA1</accession>
<dbReference type="AlphaFoldDB" id="A0A1D1UEA1"/>
<evidence type="ECO:0000259" key="1">
    <source>
        <dbReference type="Pfam" id="PF20504"/>
    </source>
</evidence>
<feature type="domain" description="Integrator complex subunit 14 C-terminal" evidence="1">
    <location>
        <begin position="418"/>
        <end position="482"/>
    </location>
</feature>
<proteinExistence type="predicted"/>
<organism evidence="2 3">
    <name type="scientific">Ramazzottius varieornatus</name>
    <name type="common">Water bear</name>
    <name type="synonym">Tardigrade</name>
    <dbReference type="NCBI Taxonomy" id="947166"/>
    <lineage>
        <taxon>Eukaryota</taxon>
        <taxon>Metazoa</taxon>
        <taxon>Ecdysozoa</taxon>
        <taxon>Tardigrada</taxon>
        <taxon>Eutardigrada</taxon>
        <taxon>Parachela</taxon>
        <taxon>Hypsibioidea</taxon>
        <taxon>Ramazzottiidae</taxon>
        <taxon>Ramazzottius</taxon>
    </lineage>
</organism>
<dbReference type="PANTHER" id="PTHR13532">
    <property type="match status" value="1"/>
</dbReference>
<dbReference type="InterPro" id="IPR039841">
    <property type="entry name" value="INTS14"/>
</dbReference>
<dbReference type="Proteomes" id="UP000186922">
    <property type="component" value="Unassembled WGS sequence"/>
</dbReference>
<dbReference type="InterPro" id="IPR046471">
    <property type="entry name" value="IntS14_C"/>
</dbReference>
<sequence length="522" mass="57630">MSSIILTEWSISMCESLLNWDDSSSKQVDRLSQLQNIKSLQRQPQSSIPPSRLDLALHATRCLAEKSLRYPSIVNGSLQSESITYATFGSAGLQNVSSRYEDFRDGIALATASQPFTKASYVSLFSSLQMLLKTVKTSAYVVVFCSTTGSASAISEFRSLTSEQRLALLPLPNADLQIVPIGKGSVEDFEALDFFQELITLNDGEGRSSSKLNWSPNFVKRKSLQKSYFDLINFDLAIDAMAKLLYRPFSATLFLGELSGRVQLVPSPMSLRGGFQSFSEDFRILGTLEKAVVDKLSHPLRTYYVLPSDNHPNGASNVNPAEEPHLAPYLHASLRVLATHPNQPLVLLVCIGKAWYGYIEPTEDLKTRKKSGLVLQAFPTGATITDRPVLDEDLDATSVHGSDIPSYSTGSSFIPVYTSVEAVTSDIGRVSRISRKLPERKEAFFTELNKLRLHAFATCNFAFFEQLIRALEKERVLLKDGTAMAEVDNVMQQLRADGEKLNTMGALVSISGVQYPIVSQSH</sequence>